<feature type="binding site" evidence="10">
    <location>
        <position position="285"/>
    </location>
    <ligand>
        <name>substrate</name>
        <note>ligand shared between dimeric partners</note>
    </ligand>
</feature>
<dbReference type="InterPro" id="IPR015912">
    <property type="entry name" value="Phosphofructokinase_CS"/>
</dbReference>
<feature type="binding site" description="in other chain" evidence="10">
    <location>
        <position position="240"/>
    </location>
    <ligand>
        <name>substrate</name>
        <note>ligand shared between dimeric partners</note>
    </ligand>
</feature>
<dbReference type="Proteomes" id="UP001139409">
    <property type="component" value="Unassembled WGS sequence"/>
</dbReference>
<evidence type="ECO:0000256" key="4">
    <source>
        <dbReference type="ARBA" id="ARBA00022490"/>
    </source>
</evidence>
<keyword evidence="4 10" id="KW-0963">Cytoplasm</keyword>
<comment type="similarity">
    <text evidence="10">Belongs to the phosphofructokinase type A (PFKA) family. Mixed-substrate PFK group III subfamily.</text>
</comment>
<dbReference type="GO" id="GO:0061621">
    <property type="term" value="P:canonical glycolysis"/>
    <property type="evidence" value="ECO:0007669"/>
    <property type="project" value="TreeGrafter"/>
</dbReference>
<comment type="pathway">
    <text evidence="3 10">Carbohydrate degradation; glycolysis; D-glyceraldehyde 3-phosphate and glycerone phosphate from D-glucose: step 3/4.</text>
</comment>
<feature type="binding site" evidence="10">
    <location>
        <begin position="120"/>
        <end position="123"/>
    </location>
    <ligand>
        <name>ATP</name>
        <dbReference type="ChEBI" id="CHEBI:30616"/>
    </ligand>
</feature>
<feature type="binding site" evidence="10">
    <location>
        <position position="180"/>
    </location>
    <ligand>
        <name>substrate</name>
        <note>ligand shared between dimeric partners</note>
    </ligand>
</feature>
<comment type="subunit">
    <text evidence="10">Homodimer or homotetramer.</text>
</comment>
<evidence type="ECO:0000256" key="1">
    <source>
        <dbReference type="ARBA" id="ARBA00001946"/>
    </source>
</evidence>
<dbReference type="Gene3D" id="3.40.50.450">
    <property type="match status" value="1"/>
</dbReference>
<feature type="binding site" evidence="10">
    <location>
        <position position="14"/>
    </location>
    <ligand>
        <name>ATP</name>
        <dbReference type="ChEBI" id="CHEBI:30616"/>
    </ligand>
</feature>
<comment type="catalytic activity">
    <reaction evidence="10">
        <text>beta-D-fructose 6-phosphate + ATP = beta-D-fructose 1,6-bisphosphate + ADP + H(+)</text>
        <dbReference type="Rhea" id="RHEA:16109"/>
        <dbReference type="ChEBI" id="CHEBI:15378"/>
        <dbReference type="ChEBI" id="CHEBI:30616"/>
        <dbReference type="ChEBI" id="CHEBI:32966"/>
        <dbReference type="ChEBI" id="CHEBI:57634"/>
        <dbReference type="ChEBI" id="CHEBI:456216"/>
        <dbReference type="EC" id="2.7.1.11"/>
    </reaction>
</comment>
<dbReference type="NCBIfam" id="NF002872">
    <property type="entry name" value="PRK03202.1"/>
    <property type="match status" value="1"/>
</dbReference>
<feature type="binding site" description="in other chain" evidence="10">
    <location>
        <begin position="291"/>
        <end position="294"/>
    </location>
    <ligand>
        <name>substrate</name>
        <note>ligand shared between dimeric partners</note>
    </ligand>
</feature>
<keyword evidence="8 10" id="KW-0460">Magnesium</keyword>
<evidence type="ECO:0000313" key="12">
    <source>
        <dbReference type="EMBL" id="MCA6078648.1"/>
    </source>
</evidence>
<keyword evidence="5 10" id="KW-0808">Transferase</keyword>
<evidence type="ECO:0000256" key="6">
    <source>
        <dbReference type="ARBA" id="ARBA00022723"/>
    </source>
</evidence>
<feature type="binding site" evidence="10">
    <location>
        <begin position="79"/>
        <end position="80"/>
    </location>
    <ligand>
        <name>ATP</name>
        <dbReference type="ChEBI" id="CHEBI:30616"/>
    </ligand>
</feature>
<dbReference type="GO" id="GO:0047334">
    <property type="term" value="F:diphosphate-fructose-6-phosphate 1-phosphotransferase activity"/>
    <property type="evidence" value="ECO:0007669"/>
    <property type="project" value="InterPro"/>
</dbReference>
<comment type="caution">
    <text evidence="12">The sequence shown here is derived from an EMBL/GenBank/DDBJ whole genome shotgun (WGS) entry which is preliminary data.</text>
</comment>
<dbReference type="GO" id="GO:0070095">
    <property type="term" value="F:fructose-6-phosphate binding"/>
    <property type="evidence" value="ECO:0007669"/>
    <property type="project" value="TreeGrafter"/>
</dbReference>
<dbReference type="Pfam" id="PF00365">
    <property type="entry name" value="PFK"/>
    <property type="match status" value="1"/>
</dbReference>
<feature type="binding site" description="in other chain" evidence="10">
    <location>
        <begin position="143"/>
        <end position="145"/>
    </location>
    <ligand>
        <name>substrate</name>
        <note>ligand shared between dimeric partners</note>
    </ligand>
</feature>
<evidence type="ECO:0000256" key="7">
    <source>
        <dbReference type="ARBA" id="ARBA00022777"/>
    </source>
</evidence>
<comment type="subcellular location">
    <subcellularLocation>
        <location evidence="2 10">Cytoplasm</location>
    </subcellularLocation>
</comment>
<accession>A0A9X1KZ84</accession>
<evidence type="ECO:0000256" key="2">
    <source>
        <dbReference type="ARBA" id="ARBA00004496"/>
    </source>
</evidence>
<proteinExistence type="inferred from homology"/>
<dbReference type="InterPro" id="IPR022953">
    <property type="entry name" value="ATP_PFK"/>
</dbReference>
<gene>
    <name evidence="10" type="primary">pfkA</name>
    <name evidence="12" type="ORF">LDX50_27490</name>
</gene>
<dbReference type="EMBL" id="JAIXNE010000006">
    <property type="protein sequence ID" value="MCA6078648.1"/>
    <property type="molecule type" value="Genomic_DNA"/>
</dbReference>
<evidence type="ECO:0000256" key="8">
    <source>
        <dbReference type="ARBA" id="ARBA00022842"/>
    </source>
</evidence>
<dbReference type="RefSeq" id="WP_225699503.1">
    <property type="nucleotide sequence ID" value="NZ_JAIXNE010000006.1"/>
</dbReference>
<name>A0A9X1KZ84_9BACT</name>
<dbReference type="GO" id="GO:0046872">
    <property type="term" value="F:metal ion binding"/>
    <property type="evidence" value="ECO:0007669"/>
    <property type="project" value="UniProtKB-KW"/>
</dbReference>
<dbReference type="Gene3D" id="3.40.50.460">
    <property type="entry name" value="Phosphofructokinase domain"/>
    <property type="match status" value="1"/>
</dbReference>
<dbReference type="PIRSF" id="PIRSF000532">
    <property type="entry name" value="ATP_PFK_prok"/>
    <property type="match status" value="1"/>
</dbReference>
<dbReference type="GO" id="GO:0003872">
    <property type="term" value="F:6-phosphofructokinase activity"/>
    <property type="evidence" value="ECO:0007669"/>
    <property type="project" value="UniProtKB-UniRule"/>
</dbReference>
<keyword evidence="10" id="KW-0547">Nucleotide-binding</keyword>
<protein>
    <recommendedName>
        <fullName evidence="10">ATP-dependent 6-phosphofructokinase</fullName>
        <shortName evidence="10">ATP-PFK</shortName>
        <shortName evidence="10">Phosphofructokinase</shortName>
        <ecNumber evidence="10">2.7.1.11</ecNumber>
    </recommendedName>
    <alternativeName>
        <fullName evidence="10">Phosphohexokinase</fullName>
    </alternativeName>
</protein>
<dbReference type="PANTHER" id="PTHR13697:SF52">
    <property type="entry name" value="ATP-DEPENDENT 6-PHOSPHOFRUCTOKINASE 3"/>
    <property type="match status" value="1"/>
</dbReference>
<dbReference type="InterPro" id="IPR000023">
    <property type="entry name" value="Phosphofructokinase_dom"/>
</dbReference>
<dbReference type="GO" id="GO:0005524">
    <property type="term" value="F:ATP binding"/>
    <property type="evidence" value="ECO:0007669"/>
    <property type="project" value="UniProtKB-KW"/>
</dbReference>
<keyword evidence="13" id="KW-1185">Reference proteome</keyword>
<dbReference type="GO" id="GO:0005945">
    <property type="term" value="C:6-phosphofructokinase complex"/>
    <property type="evidence" value="ECO:0007669"/>
    <property type="project" value="TreeGrafter"/>
</dbReference>
<dbReference type="InterPro" id="IPR012829">
    <property type="entry name" value="Phosphofructokinase_III"/>
</dbReference>
<sequence length="368" mass="40476">MNKKRKILILTGGGDCPGLNAVIRGIFKRAKKEKDFEIIGSIEAFNGVFHDPPNLMKLTKKNTSGIHVKGGTILKTTNKGHPFEYPVINEDGSITITDRSDDLIERIHKLGVEAVINIGGDGSQKISQRLYEKGLNIIGVPKTIDNDLCSTDLTFGFSTAVQVATESFDRLVTTAESHHRVMIMEVMGRDAGWIALHTAIAGGAEVCLIPEIPYKIENIVRRINKRYKHGKGFANIVIAEGAKPQSGEAYSQKSDELGYAHRRLGGIAYRLSDELKSAGCQADIRETVLGHIQRGGIPVAFDRILATCFGVRAFELVLEKKFGYMVSYLNNKVTEVPLKDATREYNFVSKTSYLVNTARGMGISFGDE</sequence>
<keyword evidence="6 10" id="KW-0479">Metal-binding</keyword>
<reference evidence="12" key="1">
    <citation type="submission" date="2021-09" db="EMBL/GenBank/DDBJ databases">
        <title>Fulvivirga sp. isolated from coastal sediment.</title>
        <authorList>
            <person name="Yu H."/>
        </authorList>
    </citation>
    <scope>NUCLEOTIDE SEQUENCE</scope>
    <source>
        <strain evidence="12">1062</strain>
    </source>
</reference>
<keyword evidence="9 10" id="KW-0324">Glycolysis</keyword>
<dbReference type="FunFam" id="3.40.50.460:FF:000002">
    <property type="entry name" value="ATP-dependent 6-phosphofructokinase"/>
    <property type="match status" value="1"/>
</dbReference>
<dbReference type="GO" id="GO:0030388">
    <property type="term" value="P:fructose 1,6-bisphosphate metabolic process"/>
    <property type="evidence" value="ECO:0007669"/>
    <property type="project" value="TreeGrafter"/>
</dbReference>
<feature type="binding site" description="in other chain" evidence="10">
    <location>
        <begin position="187"/>
        <end position="189"/>
    </location>
    <ligand>
        <name>substrate</name>
        <note>ligand shared between dimeric partners</note>
    </ligand>
</feature>
<evidence type="ECO:0000256" key="9">
    <source>
        <dbReference type="ARBA" id="ARBA00023152"/>
    </source>
</evidence>
<feature type="active site" description="Proton acceptor" evidence="10">
    <location>
        <position position="145"/>
    </location>
</feature>
<keyword evidence="7 10" id="KW-0418">Kinase</keyword>
<dbReference type="GO" id="GO:0006002">
    <property type="term" value="P:fructose 6-phosphate metabolic process"/>
    <property type="evidence" value="ECO:0007669"/>
    <property type="project" value="InterPro"/>
</dbReference>
<keyword evidence="10" id="KW-0067">ATP-binding</keyword>
<dbReference type="HAMAP" id="MF_01976">
    <property type="entry name" value="Phosphofructokinase_III"/>
    <property type="match status" value="1"/>
</dbReference>
<comment type="function">
    <text evidence="10">Catalyzes the phosphorylation of D-fructose 6-phosphate to fructose 1,6-bisphosphate by ATP, the first committing step of glycolysis.</text>
</comment>
<dbReference type="PRINTS" id="PR00476">
    <property type="entry name" value="PHFRCTKINASE"/>
</dbReference>
<dbReference type="PROSITE" id="PS00433">
    <property type="entry name" value="PHOSPHOFRUCTOKINASE"/>
    <property type="match status" value="1"/>
</dbReference>
<dbReference type="PANTHER" id="PTHR13697">
    <property type="entry name" value="PHOSPHOFRUCTOKINASE"/>
    <property type="match status" value="1"/>
</dbReference>
<comment type="cofactor">
    <cofactor evidence="1 10">
        <name>Mg(2+)</name>
        <dbReference type="ChEBI" id="CHEBI:18420"/>
    </cofactor>
</comment>
<dbReference type="InterPro" id="IPR035966">
    <property type="entry name" value="PKF_sf"/>
</dbReference>
<evidence type="ECO:0000256" key="10">
    <source>
        <dbReference type="HAMAP-Rule" id="MF_01976"/>
    </source>
</evidence>
<dbReference type="InterPro" id="IPR012003">
    <property type="entry name" value="ATP_PFK_prok-type"/>
</dbReference>
<dbReference type="GO" id="GO:0042802">
    <property type="term" value="F:identical protein binding"/>
    <property type="evidence" value="ECO:0007669"/>
    <property type="project" value="TreeGrafter"/>
</dbReference>
<feature type="site" description="Important for substrate specificity; cannot use PPi as phosphoryl donor" evidence="10">
    <location>
        <position position="122"/>
    </location>
</feature>
<comment type="caution">
    <text evidence="10">Lacks conserved residue(s) required for the propagation of feature annotation.</text>
</comment>
<dbReference type="AlphaFoldDB" id="A0A9X1KZ84"/>
<dbReference type="EC" id="2.7.1.11" evidence="10"/>
<evidence type="ECO:0000259" key="11">
    <source>
        <dbReference type="Pfam" id="PF00365"/>
    </source>
</evidence>
<feature type="domain" description="Phosphofructokinase" evidence="11">
    <location>
        <begin position="6"/>
        <end position="317"/>
    </location>
</feature>
<dbReference type="GO" id="GO:0016208">
    <property type="term" value="F:AMP binding"/>
    <property type="evidence" value="ECO:0007669"/>
    <property type="project" value="TreeGrafter"/>
</dbReference>
<dbReference type="SUPFAM" id="SSF53784">
    <property type="entry name" value="Phosphofructokinase"/>
    <property type="match status" value="1"/>
</dbReference>
<evidence type="ECO:0000313" key="13">
    <source>
        <dbReference type="Proteomes" id="UP001139409"/>
    </source>
</evidence>
<evidence type="ECO:0000256" key="5">
    <source>
        <dbReference type="ARBA" id="ARBA00022679"/>
    </source>
</evidence>
<organism evidence="12 13">
    <name type="scientific">Fulvivirga sedimenti</name>
    <dbReference type="NCBI Taxonomy" id="2879465"/>
    <lineage>
        <taxon>Bacteria</taxon>
        <taxon>Pseudomonadati</taxon>
        <taxon>Bacteroidota</taxon>
        <taxon>Cytophagia</taxon>
        <taxon>Cytophagales</taxon>
        <taxon>Fulvivirgaceae</taxon>
        <taxon>Fulvivirga</taxon>
    </lineage>
</organism>
<dbReference type="GO" id="GO:0048029">
    <property type="term" value="F:monosaccharide binding"/>
    <property type="evidence" value="ECO:0007669"/>
    <property type="project" value="TreeGrafter"/>
</dbReference>
<feature type="binding site" evidence="10">
    <location>
        <position position="121"/>
    </location>
    <ligand>
        <name>Mg(2+)</name>
        <dbReference type="ChEBI" id="CHEBI:18420"/>
        <note>catalytic</note>
    </ligand>
</feature>
<evidence type="ECO:0000256" key="3">
    <source>
        <dbReference type="ARBA" id="ARBA00004679"/>
    </source>
</evidence>